<dbReference type="GeneID" id="30153723"/>
<name>A0A1E3I196_9TREE</name>
<gene>
    <name evidence="2" type="ORF">L202_02414</name>
</gene>
<dbReference type="Proteomes" id="UP000094065">
    <property type="component" value="Unassembled WGS sequence"/>
</dbReference>
<protein>
    <submittedName>
        <fullName evidence="2">Uncharacterized protein</fullName>
    </submittedName>
</protein>
<evidence type="ECO:0000313" key="3">
    <source>
        <dbReference type="Proteomes" id="UP000094065"/>
    </source>
</evidence>
<dbReference type="RefSeq" id="XP_018996424.1">
    <property type="nucleotide sequence ID" value="XM_019136021.1"/>
</dbReference>
<keyword evidence="3" id="KW-1185">Reference proteome</keyword>
<dbReference type="EMBL" id="AWGJ01000003">
    <property type="protein sequence ID" value="ODN82105.1"/>
    <property type="molecule type" value="Genomic_DNA"/>
</dbReference>
<evidence type="ECO:0000256" key="1">
    <source>
        <dbReference type="SAM" id="MobiDB-lite"/>
    </source>
</evidence>
<feature type="compositionally biased region" description="Polar residues" evidence="1">
    <location>
        <begin position="58"/>
        <end position="77"/>
    </location>
</feature>
<comment type="caution">
    <text evidence="2">The sequence shown here is derived from an EMBL/GenBank/DDBJ whole genome shotgun (WGS) entry which is preliminary data.</text>
</comment>
<dbReference type="AlphaFoldDB" id="A0A1E3I196"/>
<accession>A0A1E3I196</accession>
<sequence>MWACIETSLHCLLAKSSNPPAHPFKALSFSENTMASVLRSLRSGSSSAASFARSNRSNPQALRSSRRQYSSPKQSQSKLEEPVLPPLSEMMSRKSIMAAWSALSPSRKLFFISLVLVGGAGEFQLMKKFVLEPAKERKRLKEEEEMLKAKLDVAGGEDKAVLLGSS</sequence>
<proteinExistence type="predicted"/>
<evidence type="ECO:0000313" key="2">
    <source>
        <dbReference type="EMBL" id="ODN82105.1"/>
    </source>
</evidence>
<dbReference type="OrthoDB" id="2574642at2759"/>
<feature type="region of interest" description="Disordered" evidence="1">
    <location>
        <begin position="49"/>
        <end position="86"/>
    </location>
</feature>
<organism evidence="2 3">
    <name type="scientific">Cryptococcus amylolentus CBS 6039</name>
    <dbReference type="NCBI Taxonomy" id="1295533"/>
    <lineage>
        <taxon>Eukaryota</taxon>
        <taxon>Fungi</taxon>
        <taxon>Dikarya</taxon>
        <taxon>Basidiomycota</taxon>
        <taxon>Agaricomycotina</taxon>
        <taxon>Tremellomycetes</taxon>
        <taxon>Tremellales</taxon>
        <taxon>Cryptococcaceae</taxon>
        <taxon>Cryptococcus</taxon>
    </lineage>
</organism>
<reference evidence="2 3" key="1">
    <citation type="submission" date="2016-06" db="EMBL/GenBank/DDBJ databases">
        <title>Evolution of pathogenesis and genome organization in the Tremellales.</title>
        <authorList>
            <person name="Cuomo C."/>
            <person name="Litvintseva A."/>
            <person name="Heitman J."/>
            <person name="Chen Y."/>
            <person name="Sun S."/>
            <person name="Springer D."/>
            <person name="Dromer F."/>
            <person name="Young S."/>
            <person name="Zeng Q."/>
            <person name="Chapman S."/>
            <person name="Gujja S."/>
            <person name="Saif S."/>
            <person name="Birren B."/>
        </authorList>
    </citation>
    <scope>NUCLEOTIDE SEQUENCE [LARGE SCALE GENOMIC DNA]</scope>
    <source>
        <strain evidence="2 3">CBS 6039</strain>
    </source>
</reference>